<keyword evidence="1" id="KW-0812">Transmembrane</keyword>
<evidence type="ECO:0000256" key="1">
    <source>
        <dbReference type="SAM" id="Phobius"/>
    </source>
</evidence>
<dbReference type="Pfam" id="PF02325">
    <property type="entry name" value="CCB3_YggT"/>
    <property type="match status" value="1"/>
</dbReference>
<sequence length="100" mass="11325">MTSFLWILYFVLFVYTMLLLARLVLETVQSFARRWRPKGPSVIAIEVVFTSTDPPVKFLRRVVPPLNLGAVRLDLSLLIVLIVVSIGMEITQRFAFASVG</sequence>
<reference evidence="2" key="1">
    <citation type="submission" date="2023-06" db="EMBL/GenBank/DDBJ databases">
        <title>Gordonia sp. nov. and Pseudochrobactrum sp. nov., two species isolated from the burying beetle Nicrophorus vespilloides.</title>
        <authorList>
            <person name="Poehlein A."/>
            <person name="Guzman J."/>
            <person name="Daniel R."/>
            <person name="Vilcinskas A."/>
        </authorList>
    </citation>
    <scope>NUCLEOTIDE SEQUENCE</scope>
    <source>
        <strain evidence="2">MP11Mi</strain>
    </source>
</reference>
<organism evidence="2">
    <name type="scientific">Gordonia sp. MP11Mi</name>
    <dbReference type="NCBI Taxonomy" id="3022769"/>
    <lineage>
        <taxon>Bacteria</taxon>
        <taxon>Bacillati</taxon>
        <taxon>Actinomycetota</taxon>
        <taxon>Actinomycetes</taxon>
        <taxon>Mycobacteriales</taxon>
        <taxon>Gordoniaceae</taxon>
        <taxon>Gordonia</taxon>
    </lineage>
</organism>
<feature type="transmembrane region" description="Helical" evidence="1">
    <location>
        <begin position="6"/>
        <end position="25"/>
    </location>
</feature>
<keyword evidence="1" id="KW-1133">Transmembrane helix</keyword>
<protein>
    <recommendedName>
        <fullName evidence="3">YggT family protein</fullName>
    </recommendedName>
</protein>
<keyword evidence="1" id="KW-0472">Membrane</keyword>
<accession>A0AA97GWI5</accession>
<evidence type="ECO:0000313" key="2">
    <source>
        <dbReference type="EMBL" id="WOC13752.1"/>
    </source>
</evidence>
<proteinExistence type="predicted"/>
<dbReference type="InterPro" id="IPR003425">
    <property type="entry name" value="CCB3/YggT"/>
</dbReference>
<dbReference type="GO" id="GO:0016020">
    <property type="term" value="C:membrane"/>
    <property type="evidence" value="ECO:0007669"/>
    <property type="project" value="InterPro"/>
</dbReference>
<name>A0AA97GWI5_9ACTN</name>
<evidence type="ECO:0008006" key="3">
    <source>
        <dbReference type="Google" id="ProtNLM"/>
    </source>
</evidence>
<dbReference type="AlphaFoldDB" id="A0AA97GWI5"/>
<dbReference type="EMBL" id="CP128986">
    <property type="protein sequence ID" value="WOC13752.1"/>
    <property type="molecule type" value="Genomic_DNA"/>
</dbReference>
<feature type="transmembrane region" description="Helical" evidence="1">
    <location>
        <begin position="66"/>
        <end position="88"/>
    </location>
</feature>
<gene>
    <name evidence="2" type="ORF">MP11Mi_28590</name>
</gene>
<dbReference type="RefSeq" id="WP_420039546.1">
    <property type="nucleotide sequence ID" value="NZ_CP128986.1"/>
</dbReference>